<protein>
    <submittedName>
        <fullName evidence="1">Uncharacterized protein</fullName>
    </submittedName>
</protein>
<dbReference type="RefSeq" id="YP_009526183.1">
    <property type="nucleotide sequence ID" value="NC_031068.2"/>
</dbReference>
<dbReference type="KEGG" id="vg:38278568"/>
<reference evidence="1" key="1">
    <citation type="submission" date="2016-05" db="EMBL/GenBank/DDBJ databases">
        <authorList>
            <person name="Shneider M.M."/>
            <person name="Kabanova A.P."/>
            <person name="Vo T.N.H."/>
            <person name="Samarov N.I."/>
            <person name="Miroshnikov K.K."/>
            <person name="Korzhenkov A.A."/>
            <person name="Karandashov V.E."/>
            <person name="Toschakov S.V."/>
            <person name="Ignatov A.N."/>
            <person name="Miroshnikov K.A."/>
        </authorList>
    </citation>
    <scope>NUCLEOTIDE SEQUENCE [LARGE SCALE GENOMIC DNA]</scope>
</reference>
<dbReference type="GeneID" id="38278568"/>
<sequence length="60" mass="6618">MESNHDDLTVEQVSTCYDIVMDSLSCLQRAHGEDVACELGQSVGSVIDALFRVRNAFVDK</sequence>
<dbReference type="Proteomes" id="UP000204087">
    <property type="component" value="Segment"/>
</dbReference>
<accession>A0A3G3C9Q7</accession>
<evidence type="ECO:0000313" key="2">
    <source>
        <dbReference type="Proteomes" id="UP000204087"/>
    </source>
</evidence>
<gene>
    <name evidence="1" type="ORF">PP16_gp02</name>
</gene>
<organism evidence="1 2">
    <name type="scientific">Pectobacterium phage PP16</name>
    <dbReference type="NCBI Taxonomy" id="1873958"/>
    <lineage>
        <taxon>Viruses</taxon>
        <taxon>Duplodnaviria</taxon>
        <taxon>Heunggongvirae</taxon>
        <taxon>Uroviricota</taxon>
        <taxon>Caudoviricetes</taxon>
        <taxon>Autographivirales</taxon>
        <taxon>Autoscriptoviridae</taxon>
        <taxon>Corkvirinae</taxon>
        <taxon>Kotilavirus</taxon>
        <taxon>Kotilavirus PP16</taxon>
    </lineage>
</organism>
<evidence type="ECO:0000313" key="1">
    <source>
        <dbReference type="EMBL" id="AYP73780.1"/>
    </source>
</evidence>
<dbReference type="EMBL" id="KX278418">
    <property type="protein sequence ID" value="AYP73780.1"/>
    <property type="molecule type" value="Genomic_DNA"/>
</dbReference>
<proteinExistence type="predicted"/>
<keyword evidence="2" id="KW-1185">Reference proteome</keyword>
<name>A0A3G3C9Q7_9CAUD</name>